<accession>A0A7W6EI52</accession>
<dbReference type="RefSeq" id="WP_183753910.1">
    <property type="nucleotide sequence ID" value="NZ_JACICC010000007.1"/>
</dbReference>
<evidence type="ECO:0000313" key="1">
    <source>
        <dbReference type="EMBL" id="MBB3810708.1"/>
    </source>
</evidence>
<sequence>MSIDIKHAIWWGALSAIEQWKKSRHISDEALVEAARTKNLNGKLIHKFALEYQVFRFPLNLHDRRTERLQAIAEVLEINYSPKINDNDHTAELAQRWFKTIGDVHATLARYGAAANLRSFSMKALWLYQPEHATMWDSFAVRGLKSLADTKHPREIKSETAAAAFLHSFEDIFKRHEALINSAIKPAEEITGVRYKYPRRVLDKALWLLGNKGEEQRDAAFNRLTGLYPEATAEFLGTPPHA</sequence>
<name>A0A7W6EI52_9HYPH</name>
<keyword evidence="2" id="KW-1185">Reference proteome</keyword>
<gene>
    <name evidence="1" type="ORF">FHS81_002810</name>
</gene>
<dbReference type="EMBL" id="JACICC010000007">
    <property type="protein sequence ID" value="MBB3810708.1"/>
    <property type="molecule type" value="Genomic_DNA"/>
</dbReference>
<evidence type="ECO:0000313" key="2">
    <source>
        <dbReference type="Proteomes" id="UP000537592"/>
    </source>
</evidence>
<protein>
    <submittedName>
        <fullName evidence="1">Uncharacterized protein</fullName>
    </submittedName>
</protein>
<reference evidence="1 2" key="1">
    <citation type="submission" date="2020-08" db="EMBL/GenBank/DDBJ databases">
        <title>Genomic Encyclopedia of Type Strains, Phase IV (KMG-IV): sequencing the most valuable type-strain genomes for metagenomic binning, comparative biology and taxonomic classification.</title>
        <authorList>
            <person name="Goeker M."/>
        </authorList>
    </citation>
    <scope>NUCLEOTIDE SEQUENCE [LARGE SCALE GENOMIC DNA]</scope>
    <source>
        <strain evidence="1 2">DSM 28760</strain>
    </source>
</reference>
<dbReference type="Proteomes" id="UP000537592">
    <property type="component" value="Unassembled WGS sequence"/>
</dbReference>
<organism evidence="1 2">
    <name type="scientific">Pseudochelatococcus contaminans</name>
    <dbReference type="NCBI Taxonomy" id="1538103"/>
    <lineage>
        <taxon>Bacteria</taxon>
        <taxon>Pseudomonadati</taxon>
        <taxon>Pseudomonadota</taxon>
        <taxon>Alphaproteobacteria</taxon>
        <taxon>Hyphomicrobiales</taxon>
        <taxon>Chelatococcaceae</taxon>
        <taxon>Pseudochelatococcus</taxon>
    </lineage>
</organism>
<dbReference type="AlphaFoldDB" id="A0A7W6EI52"/>
<proteinExistence type="predicted"/>
<comment type="caution">
    <text evidence="1">The sequence shown here is derived from an EMBL/GenBank/DDBJ whole genome shotgun (WGS) entry which is preliminary data.</text>
</comment>